<dbReference type="PANTHER" id="PTHR11048:SF28">
    <property type="entry name" value="4-HYDROXYBENZOATE POLYPRENYLTRANSFERASE, MITOCHONDRIAL"/>
    <property type="match status" value="1"/>
</dbReference>
<feature type="chain" id="PRO_5030521591" description="Secreted protein" evidence="4">
    <location>
        <begin position="20"/>
        <end position="133"/>
    </location>
</feature>
<sequence length="133" mass="14864">MMQRVVATFLVLKMALVNAKVPYLLIKYCVEFWPCGWGIAMIAPLDSLPDPHMLILFGTEAVGMRSSCCTTNDMWSRTVGGRSPRTKSTRPVLPPGGGIRPPSPDIGCFQHRSKNRKQLHCDDRHPISDQEDL</sequence>
<evidence type="ECO:0000313" key="5">
    <source>
        <dbReference type="EMBL" id="CAD7408015.1"/>
    </source>
</evidence>
<protein>
    <recommendedName>
        <fullName evidence="6">Secreted protein</fullName>
    </recommendedName>
</protein>
<name>A0A7R9D6P0_TIMCR</name>
<gene>
    <name evidence="5" type="ORF">TCEB3V08_LOCUS9316</name>
</gene>
<feature type="signal peptide" evidence="4">
    <location>
        <begin position="1"/>
        <end position="19"/>
    </location>
</feature>
<feature type="region of interest" description="Disordered" evidence="3">
    <location>
        <begin position="75"/>
        <end position="108"/>
    </location>
</feature>
<dbReference type="GO" id="GO:0005743">
    <property type="term" value="C:mitochondrial inner membrane"/>
    <property type="evidence" value="ECO:0007669"/>
    <property type="project" value="TreeGrafter"/>
</dbReference>
<evidence type="ECO:0000256" key="2">
    <source>
        <dbReference type="ARBA" id="ARBA00022679"/>
    </source>
</evidence>
<evidence type="ECO:0000256" key="4">
    <source>
        <dbReference type="SAM" id="SignalP"/>
    </source>
</evidence>
<keyword evidence="2" id="KW-0808">Transferase</keyword>
<dbReference type="EMBL" id="OC320411">
    <property type="protein sequence ID" value="CAD7408015.1"/>
    <property type="molecule type" value="Genomic_DNA"/>
</dbReference>
<proteinExistence type="inferred from homology"/>
<dbReference type="GO" id="GO:0006744">
    <property type="term" value="P:ubiquinone biosynthetic process"/>
    <property type="evidence" value="ECO:0007669"/>
    <property type="project" value="TreeGrafter"/>
</dbReference>
<reference evidence="5" key="1">
    <citation type="submission" date="2020-11" db="EMBL/GenBank/DDBJ databases">
        <authorList>
            <person name="Tran Van P."/>
        </authorList>
    </citation>
    <scope>NUCLEOTIDE SEQUENCE</scope>
</reference>
<comment type="similarity">
    <text evidence="1">Belongs to the UbiA prenyltransferase family.</text>
</comment>
<evidence type="ECO:0008006" key="6">
    <source>
        <dbReference type="Google" id="ProtNLM"/>
    </source>
</evidence>
<feature type="region of interest" description="Disordered" evidence="3">
    <location>
        <begin position="114"/>
        <end position="133"/>
    </location>
</feature>
<evidence type="ECO:0000256" key="1">
    <source>
        <dbReference type="ARBA" id="ARBA00005985"/>
    </source>
</evidence>
<accession>A0A7R9D6P0</accession>
<dbReference type="GO" id="GO:0016765">
    <property type="term" value="F:transferase activity, transferring alkyl or aryl (other than methyl) groups"/>
    <property type="evidence" value="ECO:0007669"/>
    <property type="project" value="TreeGrafter"/>
</dbReference>
<dbReference type="PANTHER" id="PTHR11048">
    <property type="entry name" value="PRENYLTRANSFERASES"/>
    <property type="match status" value="1"/>
</dbReference>
<evidence type="ECO:0000256" key="3">
    <source>
        <dbReference type="SAM" id="MobiDB-lite"/>
    </source>
</evidence>
<organism evidence="5">
    <name type="scientific">Timema cristinae</name>
    <name type="common">Walking stick</name>
    <dbReference type="NCBI Taxonomy" id="61476"/>
    <lineage>
        <taxon>Eukaryota</taxon>
        <taxon>Metazoa</taxon>
        <taxon>Ecdysozoa</taxon>
        <taxon>Arthropoda</taxon>
        <taxon>Hexapoda</taxon>
        <taxon>Insecta</taxon>
        <taxon>Pterygota</taxon>
        <taxon>Neoptera</taxon>
        <taxon>Polyneoptera</taxon>
        <taxon>Phasmatodea</taxon>
        <taxon>Timematodea</taxon>
        <taxon>Timematoidea</taxon>
        <taxon>Timematidae</taxon>
        <taxon>Timema</taxon>
    </lineage>
</organism>
<dbReference type="InterPro" id="IPR039653">
    <property type="entry name" value="Prenyltransferase"/>
</dbReference>
<keyword evidence="4" id="KW-0732">Signal</keyword>
<feature type="compositionally biased region" description="Basic and acidic residues" evidence="3">
    <location>
        <begin position="119"/>
        <end position="133"/>
    </location>
</feature>
<dbReference type="AlphaFoldDB" id="A0A7R9D6P0"/>